<dbReference type="RefSeq" id="WP_015708723.1">
    <property type="nucleotide sequence ID" value="NC_015578.1"/>
</dbReference>
<evidence type="ECO:0000313" key="2">
    <source>
        <dbReference type="EMBL" id="AEF84144.1"/>
    </source>
</evidence>
<protein>
    <recommendedName>
        <fullName evidence="1">LarA-like N-terminal domain-containing protein</fullName>
    </recommendedName>
</protein>
<dbReference type="STRING" id="545694.TREPR_1367"/>
<keyword evidence="3" id="KW-1185">Reference proteome</keyword>
<dbReference type="KEGG" id="tpi:TREPR_1367"/>
<gene>
    <name evidence="2" type="ordered locus">TREPR_1367</name>
</gene>
<accession>F5YQS4</accession>
<feature type="domain" description="LarA-like N-terminal" evidence="1">
    <location>
        <begin position="19"/>
        <end position="176"/>
    </location>
</feature>
<name>F5YQS4_TREPZ</name>
<dbReference type="InterPro" id="IPR043166">
    <property type="entry name" value="LarA-like_C"/>
</dbReference>
<dbReference type="HOGENOM" id="CLU_619420_0_0_12"/>
<evidence type="ECO:0000259" key="1">
    <source>
        <dbReference type="Pfam" id="PF09861"/>
    </source>
</evidence>
<dbReference type="PANTHER" id="PTHR33171">
    <property type="entry name" value="LAR_N DOMAIN-CONTAINING PROTEIN"/>
    <property type="match status" value="1"/>
</dbReference>
<sequence length="414" mass="46359">MVLLSDEGLDEGALRNALEKSLEGKQLRRVLLLPPDYTRMYSGAGKITALYYRLLKDRSEVDVMPALGTHEPMSPAECEAFFEGAIPHEKLIVHNWRTDVVKLGEVPASFVSEVSDGLFTTKIDVEVNTHIVDPSYDCIISVGQVVPHEVVGMANYSKNIFVGCGGYSMINSSHMLGVRWGMERLMGKDFSPVRKVFDYADERFLKNIPVLYVLTVTTVEHDIARIHGLYIGRDRSLFEQAVSLSREKNLTVLERPIKKAIVFLDPREFKSTWLGNKAIYRARMAMAEGGELIILAPGVRKFGEDQGNDALIRKYGYIGREKVLALMETEEDLQNNMSVAAHLIHGSSEGKFRVVYCTALLSEEEVRGAAFDYMPYNEAAACYDTAKLKEGYNTIDGEEIYYISNPALGLWTCA</sequence>
<dbReference type="Gene3D" id="3.40.50.11440">
    <property type="match status" value="1"/>
</dbReference>
<dbReference type="OrthoDB" id="9770545at2"/>
<proteinExistence type="predicted"/>
<dbReference type="InterPro" id="IPR048068">
    <property type="entry name" value="LarA-like"/>
</dbReference>
<dbReference type="Proteomes" id="UP000009223">
    <property type="component" value="Chromosome"/>
</dbReference>
<evidence type="ECO:0000313" key="3">
    <source>
        <dbReference type="Proteomes" id="UP000009223"/>
    </source>
</evidence>
<dbReference type="InterPro" id="IPR018657">
    <property type="entry name" value="LarA-like_N"/>
</dbReference>
<organism evidence="2 3">
    <name type="scientific">Treponema primitia (strain ATCC BAA-887 / DSM 12427 / ZAS-2)</name>
    <dbReference type="NCBI Taxonomy" id="545694"/>
    <lineage>
        <taxon>Bacteria</taxon>
        <taxon>Pseudomonadati</taxon>
        <taxon>Spirochaetota</taxon>
        <taxon>Spirochaetia</taxon>
        <taxon>Spirochaetales</taxon>
        <taxon>Treponemataceae</taxon>
        <taxon>Treponema</taxon>
    </lineage>
</organism>
<reference evidence="2 3" key="2">
    <citation type="journal article" date="2011" name="ISME J.">
        <title>RNA-seq reveals cooperative metabolic interactions between two termite-gut spirochete species in co-culture.</title>
        <authorList>
            <person name="Rosenthal A.Z."/>
            <person name="Matson E.G."/>
            <person name="Eldar A."/>
            <person name="Leadbetter J.R."/>
        </authorList>
    </citation>
    <scope>NUCLEOTIDE SEQUENCE [LARGE SCALE GENOMIC DNA]</scope>
    <source>
        <strain evidence="3">ATCC BAA-887 / DSM 12427 / ZAS-2</strain>
    </source>
</reference>
<dbReference type="PANTHER" id="PTHR33171:SF17">
    <property type="entry name" value="LARA-LIKE N-TERMINAL DOMAIN-CONTAINING PROTEIN"/>
    <property type="match status" value="1"/>
</dbReference>
<reference evidence="3" key="1">
    <citation type="submission" date="2009-12" db="EMBL/GenBank/DDBJ databases">
        <title>Complete sequence of Treponema primitia strain ZAS-2.</title>
        <authorList>
            <person name="Tetu S.G."/>
            <person name="Matson E."/>
            <person name="Ren Q."/>
            <person name="Seshadri R."/>
            <person name="Elbourne L."/>
            <person name="Hassan K.A."/>
            <person name="Durkin A."/>
            <person name="Radune D."/>
            <person name="Mohamoud Y."/>
            <person name="Shay R."/>
            <person name="Jin S."/>
            <person name="Zhang X."/>
            <person name="Lucey K."/>
            <person name="Ballor N.R."/>
            <person name="Ottesen E."/>
            <person name="Rosenthal R."/>
            <person name="Allen A."/>
            <person name="Leadbetter J.R."/>
            <person name="Paulsen I.T."/>
        </authorList>
    </citation>
    <scope>NUCLEOTIDE SEQUENCE [LARGE SCALE GENOMIC DNA]</scope>
    <source>
        <strain evidence="3">ATCC BAA-887 / DSM 12427 / ZAS-2</strain>
    </source>
</reference>
<dbReference type="Gene3D" id="3.90.226.30">
    <property type="match status" value="1"/>
</dbReference>
<dbReference type="EMBL" id="CP001843">
    <property type="protein sequence ID" value="AEF84144.1"/>
    <property type="molecule type" value="Genomic_DNA"/>
</dbReference>
<dbReference type="GO" id="GO:0050043">
    <property type="term" value="F:lactate racemase activity"/>
    <property type="evidence" value="ECO:0007669"/>
    <property type="project" value="InterPro"/>
</dbReference>
<dbReference type="AlphaFoldDB" id="F5YQS4"/>
<dbReference type="eggNOG" id="COG3875">
    <property type="taxonomic scope" value="Bacteria"/>
</dbReference>
<dbReference type="Pfam" id="PF09861">
    <property type="entry name" value="Lar_N"/>
    <property type="match status" value="1"/>
</dbReference>